<proteinExistence type="predicted"/>
<evidence type="ECO:0000313" key="1">
    <source>
        <dbReference type="EMBL" id="GGD75455.1"/>
    </source>
</evidence>
<sequence>MLVAVESRDEERPQAVFRLLQDGSCIGETAGRRRSINAGRARAQSRHAAFWIDRSRVAEAVMPGNECRADSHDASPLRVAFYFVRALKMVTRELIYSWSCAPL</sequence>
<organism evidence="1 2">
    <name type="scientific">Caballeronia grimmiae</name>
    <dbReference type="NCBI Taxonomy" id="1071679"/>
    <lineage>
        <taxon>Bacteria</taxon>
        <taxon>Pseudomonadati</taxon>
        <taxon>Pseudomonadota</taxon>
        <taxon>Betaproteobacteria</taxon>
        <taxon>Burkholderiales</taxon>
        <taxon>Burkholderiaceae</taxon>
        <taxon>Caballeronia</taxon>
    </lineage>
</organism>
<dbReference type="Proteomes" id="UP000597138">
    <property type="component" value="Unassembled WGS sequence"/>
</dbReference>
<dbReference type="EMBL" id="BMEG01000005">
    <property type="protein sequence ID" value="GGD75455.1"/>
    <property type="molecule type" value="Genomic_DNA"/>
</dbReference>
<gene>
    <name evidence="1" type="ORF">GCM10010985_32480</name>
</gene>
<name>A0ABQ1RPT2_9BURK</name>
<keyword evidence="2" id="KW-1185">Reference proteome</keyword>
<evidence type="ECO:0000313" key="2">
    <source>
        <dbReference type="Proteomes" id="UP000597138"/>
    </source>
</evidence>
<accession>A0ABQ1RPT2</accession>
<reference evidence="2" key="1">
    <citation type="journal article" date="2019" name="Int. J. Syst. Evol. Microbiol.">
        <title>The Global Catalogue of Microorganisms (GCM) 10K type strain sequencing project: providing services to taxonomists for standard genome sequencing and annotation.</title>
        <authorList>
            <consortium name="The Broad Institute Genomics Platform"/>
            <consortium name="The Broad Institute Genome Sequencing Center for Infectious Disease"/>
            <person name="Wu L."/>
            <person name="Ma J."/>
        </authorList>
    </citation>
    <scope>NUCLEOTIDE SEQUENCE [LARGE SCALE GENOMIC DNA]</scope>
    <source>
        <strain evidence="2">CGMCC 1.11013</strain>
    </source>
</reference>
<protein>
    <submittedName>
        <fullName evidence="1">Uncharacterized protein</fullName>
    </submittedName>
</protein>
<comment type="caution">
    <text evidence="1">The sequence shown here is derived from an EMBL/GenBank/DDBJ whole genome shotgun (WGS) entry which is preliminary data.</text>
</comment>